<dbReference type="AlphaFoldDB" id="A0A8H7DST2"/>
<evidence type="ECO:0000313" key="2">
    <source>
        <dbReference type="Proteomes" id="UP000623687"/>
    </source>
</evidence>
<proteinExistence type="predicted"/>
<dbReference type="EMBL" id="JACETU010000004">
    <property type="protein sequence ID" value="KAF7430488.1"/>
    <property type="molecule type" value="Genomic_DNA"/>
</dbReference>
<sequence length="489" mass="54290">MTDLTKIPIALVGSHSGTFVKALRASNFDVQQVDSVPDPKKKGTHIAVLAIAGEDHNLSEGEIDQWMRSKTVLAFFAPSRAFLETIHKVTKTPIDIPSLEVPKGLPLLVYTVNDLVHIAPNNVPSKAKVQEIARNAVGKDAKLPEKGSFSVSLAAVEPDEQAITSISYAVATVQSMKPMASVLDPPSGVIGFKKGVLDNTARISITWLAWRSDGQYGVETSDPSLIQKYDLNWYTDFYAYATGVDCRGMSSSEFTGAGGVVYTVAIDRGSLLRSSNGAPRYLGPTSGYCGYYFVDWNQTGSHADPSMKLVSYQPRGVVSQSGTTYSYSIDFEQDMQMFNNNGNEQYTFSAQYSTDFSLDRFQLHGLQDSTGVDYSVDYKDYYDHWSDPNFNTNTWWEPGVYEEVTREGWKHWIVREYLPADNVPINGLSVFSSSVGKPTFKSKFEAAFRAFKSNAWRCTSDDDTTHFQMTGIYFSNDDGWSNVLDLTWS</sequence>
<keyword evidence="2" id="KW-1185">Reference proteome</keyword>
<dbReference type="OrthoDB" id="2873112at2759"/>
<protein>
    <submittedName>
        <fullName evidence="1">Uncharacterized protein</fullName>
    </submittedName>
</protein>
<dbReference type="Proteomes" id="UP000623687">
    <property type="component" value="Unassembled WGS sequence"/>
</dbReference>
<organism evidence="1 2">
    <name type="scientific">Pleurotus ostreatus</name>
    <name type="common">Oyster mushroom</name>
    <name type="synonym">White-rot fungus</name>
    <dbReference type="NCBI Taxonomy" id="5322"/>
    <lineage>
        <taxon>Eukaryota</taxon>
        <taxon>Fungi</taxon>
        <taxon>Dikarya</taxon>
        <taxon>Basidiomycota</taxon>
        <taxon>Agaricomycotina</taxon>
        <taxon>Agaricomycetes</taxon>
        <taxon>Agaricomycetidae</taxon>
        <taxon>Agaricales</taxon>
        <taxon>Pleurotineae</taxon>
        <taxon>Pleurotaceae</taxon>
        <taxon>Pleurotus</taxon>
    </lineage>
</organism>
<dbReference type="VEuPathDB" id="FungiDB:PC9H_006196"/>
<name>A0A8H7DST2_PLEOS</name>
<gene>
    <name evidence="1" type="ORF">PC9H_006196</name>
</gene>
<dbReference type="RefSeq" id="XP_036631766.1">
    <property type="nucleotide sequence ID" value="XM_036775747.1"/>
</dbReference>
<dbReference type="GeneID" id="59376014"/>
<accession>A0A8H7DST2</accession>
<reference evidence="1" key="1">
    <citation type="submission" date="2019-07" db="EMBL/GenBank/DDBJ databases">
        <authorList>
            <person name="Palmer J.M."/>
        </authorList>
    </citation>
    <scope>NUCLEOTIDE SEQUENCE</scope>
    <source>
        <strain evidence="1">PC9</strain>
    </source>
</reference>
<evidence type="ECO:0000313" key="1">
    <source>
        <dbReference type="EMBL" id="KAF7430488.1"/>
    </source>
</evidence>
<comment type="caution">
    <text evidence="1">The sequence shown here is derived from an EMBL/GenBank/DDBJ whole genome shotgun (WGS) entry which is preliminary data.</text>
</comment>